<keyword evidence="9" id="KW-1185">Reference proteome</keyword>
<dbReference type="EMBL" id="JACHXU010000022">
    <property type="protein sequence ID" value="MBB3209296.1"/>
    <property type="molecule type" value="Genomic_DNA"/>
</dbReference>
<organism evidence="8 9">
    <name type="scientific">Aporhodopirellula rubra</name>
    <dbReference type="NCBI Taxonomy" id="980271"/>
    <lineage>
        <taxon>Bacteria</taxon>
        <taxon>Pseudomonadati</taxon>
        <taxon>Planctomycetota</taxon>
        <taxon>Planctomycetia</taxon>
        <taxon>Pirellulales</taxon>
        <taxon>Pirellulaceae</taxon>
        <taxon>Aporhodopirellula</taxon>
    </lineage>
</organism>
<comment type="similarity">
    <text evidence="1">Belongs to the sigma-70 factor family. ECF subfamily.</text>
</comment>
<proteinExistence type="inferred from homology"/>
<dbReference type="AlphaFoldDB" id="A0A7W5E327"/>
<dbReference type="GO" id="GO:0006352">
    <property type="term" value="P:DNA-templated transcription initiation"/>
    <property type="evidence" value="ECO:0007669"/>
    <property type="project" value="InterPro"/>
</dbReference>
<dbReference type="SUPFAM" id="SSF88946">
    <property type="entry name" value="Sigma2 domain of RNA polymerase sigma factors"/>
    <property type="match status" value="1"/>
</dbReference>
<dbReference type="Gene3D" id="1.10.1740.10">
    <property type="match status" value="1"/>
</dbReference>
<keyword evidence="5" id="KW-0804">Transcription</keyword>
<dbReference type="GO" id="GO:0016987">
    <property type="term" value="F:sigma factor activity"/>
    <property type="evidence" value="ECO:0007669"/>
    <property type="project" value="UniProtKB-KW"/>
</dbReference>
<dbReference type="InterPro" id="IPR014284">
    <property type="entry name" value="RNA_pol_sigma-70_dom"/>
</dbReference>
<keyword evidence="3" id="KW-0731">Sigma factor</keyword>
<dbReference type="RefSeq" id="WP_246420767.1">
    <property type="nucleotide sequence ID" value="NZ_JACHXU010000022.1"/>
</dbReference>
<evidence type="ECO:0000256" key="4">
    <source>
        <dbReference type="ARBA" id="ARBA00023125"/>
    </source>
</evidence>
<keyword evidence="2" id="KW-0805">Transcription regulation</keyword>
<evidence type="ECO:0000313" key="9">
    <source>
        <dbReference type="Proteomes" id="UP000536179"/>
    </source>
</evidence>
<dbReference type="Gene3D" id="1.10.10.10">
    <property type="entry name" value="Winged helix-like DNA-binding domain superfamily/Winged helix DNA-binding domain"/>
    <property type="match status" value="1"/>
</dbReference>
<gene>
    <name evidence="8" type="ORF">FHS27_005136</name>
</gene>
<dbReference type="Pfam" id="PF04542">
    <property type="entry name" value="Sigma70_r2"/>
    <property type="match status" value="1"/>
</dbReference>
<dbReference type="GO" id="GO:0003677">
    <property type="term" value="F:DNA binding"/>
    <property type="evidence" value="ECO:0007669"/>
    <property type="project" value="UniProtKB-KW"/>
</dbReference>
<name>A0A7W5E327_9BACT</name>
<dbReference type="Pfam" id="PF08281">
    <property type="entry name" value="Sigma70_r4_2"/>
    <property type="match status" value="1"/>
</dbReference>
<protein>
    <submittedName>
        <fullName evidence="8">RNA polymerase sigma-70 factor (ECF subfamily)</fullName>
    </submittedName>
</protein>
<dbReference type="InterPro" id="IPR039425">
    <property type="entry name" value="RNA_pol_sigma-70-like"/>
</dbReference>
<dbReference type="NCBIfam" id="TIGR02937">
    <property type="entry name" value="sigma70-ECF"/>
    <property type="match status" value="1"/>
</dbReference>
<evidence type="ECO:0000313" key="8">
    <source>
        <dbReference type="EMBL" id="MBB3209296.1"/>
    </source>
</evidence>
<dbReference type="PANTHER" id="PTHR43133">
    <property type="entry name" value="RNA POLYMERASE ECF-TYPE SIGMA FACTO"/>
    <property type="match status" value="1"/>
</dbReference>
<feature type="domain" description="RNA polymerase sigma-70 region 2" evidence="6">
    <location>
        <begin position="24"/>
        <end position="88"/>
    </location>
</feature>
<dbReference type="InterPro" id="IPR013249">
    <property type="entry name" value="RNA_pol_sigma70_r4_t2"/>
</dbReference>
<dbReference type="InterPro" id="IPR007627">
    <property type="entry name" value="RNA_pol_sigma70_r2"/>
</dbReference>
<sequence length="183" mass="20849">MLQQTPRVNRSDEAGLSELSLRELFDAEETTLLRYAFSLTGRRAVAEEIVQDVFLQLHIHWENVESPRAWLVRGVRNRAFDLLKKHQREVLDGVSHEPDSGAGNESPESMLSRIELTAALRNLVAQLDETDRQLVTLKYFENLSYREISENTGLSVGNVGYRLHHILKDLGVKMRPLGIDNLS</sequence>
<evidence type="ECO:0000256" key="3">
    <source>
        <dbReference type="ARBA" id="ARBA00023082"/>
    </source>
</evidence>
<evidence type="ECO:0000259" key="7">
    <source>
        <dbReference type="Pfam" id="PF08281"/>
    </source>
</evidence>
<evidence type="ECO:0000256" key="2">
    <source>
        <dbReference type="ARBA" id="ARBA00023015"/>
    </source>
</evidence>
<dbReference type="InterPro" id="IPR036388">
    <property type="entry name" value="WH-like_DNA-bd_sf"/>
</dbReference>
<evidence type="ECO:0000256" key="5">
    <source>
        <dbReference type="ARBA" id="ARBA00023163"/>
    </source>
</evidence>
<dbReference type="Proteomes" id="UP000536179">
    <property type="component" value="Unassembled WGS sequence"/>
</dbReference>
<evidence type="ECO:0000256" key="1">
    <source>
        <dbReference type="ARBA" id="ARBA00010641"/>
    </source>
</evidence>
<dbReference type="PANTHER" id="PTHR43133:SF8">
    <property type="entry name" value="RNA POLYMERASE SIGMA FACTOR HI_1459-RELATED"/>
    <property type="match status" value="1"/>
</dbReference>
<dbReference type="CDD" id="cd06171">
    <property type="entry name" value="Sigma70_r4"/>
    <property type="match status" value="1"/>
</dbReference>
<dbReference type="InterPro" id="IPR013325">
    <property type="entry name" value="RNA_pol_sigma_r2"/>
</dbReference>
<reference evidence="8 9" key="1">
    <citation type="submission" date="2020-08" db="EMBL/GenBank/DDBJ databases">
        <title>Genomic Encyclopedia of Type Strains, Phase III (KMG-III): the genomes of soil and plant-associated and newly described type strains.</title>
        <authorList>
            <person name="Whitman W."/>
        </authorList>
    </citation>
    <scope>NUCLEOTIDE SEQUENCE [LARGE SCALE GENOMIC DNA]</scope>
    <source>
        <strain evidence="8 9">CECT 8075</strain>
    </source>
</reference>
<dbReference type="SUPFAM" id="SSF88659">
    <property type="entry name" value="Sigma3 and sigma4 domains of RNA polymerase sigma factors"/>
    <property type="match status" value="1"/>
</dbReference>
<comment type="caution">
    <text evidence="8">The sequence shown here is derived from an EMBL/GenBank/DDBJ whole genome shotgun (WGS) entry which is preliminary data.</text>
</comment>
<feature type="domain" description="RNA polymerase sigma factor 70 region 4 type 2" evidence="7">
    <location>
        <begin position="119"/>
        <end position="170"/>
    </location>
</feature>
<accession>A0A7W5E327</accession>
<keyword evidence="4" id="KW-0238">DNA-binding</keyword>
<dbReference type="InterPro" id="IPR013324">
    <property type="entry name" value="RNA_pol_sigma_r3/r4-like"/>
</dbReference>
<evidence type="ECO:0000259" key="6">
    <source>
        <dbReference type="Pfam" id="PF04542"/>
    </source>
</evidence>